<feature type="compositionally biased region" description="Polar residues" evidence="9">
    <location>
        <begin position="277"/>
        <end position="301"/>
    </location>
</feature>
<dbReference type="GO" id="GO:0005737">
    <property type="term" value="C:cytoplasm"/>
    <property type="evidence" value="ECO:0007669"/>
    <property type="project" value="UniProtKB-SubCell"/>
</dbReference>
<comment type="similarity">
    <text evidence="3">Belongs to the CNOT2/3/5 family.</text>
</comment>
<evidence type="ECO:0008006" key="14">
    <source>
        <dbReference type="Google" id="ProtNLM"/>
    </source>
</evidence>
<sequence>MGASRKLQGEIDRVLKKVQEGVDVFDSIWNKVYDTDNANQKEKFEADLKKEIKKLQRYRDQIKTWIQSSEIKDKKVSASYEQALVDARKLIEREMERFKICEKETKTKAFSKEGLGQQPKTDPREKAKSETRDWLNTVVGELESQIDSFEAELEGLSVKKGKTRPPRLTHLETSITRHKAHIMKLELILRLLDNDELSPEQVNDVKDFLEDYVDRNQEDFDEFSDVDELYITLPLDKVESLEDLVAIGPPSLVKGTPVLSLKTSLVASAPQVPATAAPNQQGVVQEQVEDSASQDSNSDTVARTPPAKSSVIGSSALSTPVGSHATPILPGHNLSSVSTATVSLPGSASVRGAMENSGPVNSSSPLSLPTAAKEEDSFPGRRSSPSLSDTGLVRGIGRGGLSSQPSASIPLSPSNVVPTNGAVGAVPTASDMAKRNILGADERLGSSGMVQPLVSPLSNRIILPQAAKANDGTGLIDTSNVGDPVTIGGRIFSPPVVPGMQWRTGSTFQNQNEADNTGAAGYFTEVSPAPSEKAGTARHLALKTMMSPVGRTEMNNGPAKASVELRHPSSDGFHGGDSLVPLGSADLDLFHTPRTDLMSVPLPELMGCPAETLVEAFSGGSRAVEPPITLGKAEIEVDRALVLSNYVLSSSRIGIEELVVSGGDEGGTAYADEGLGDAVSSSPLMTINPLGLVVTAELNSNSEVMRFDNTLTASNWVKHRLPGVSKMMGLPLCRHEKRCIMLLQRLETEFEAANLVHRKDAAHRKVVSKDKGKRELRNLISSGQFRGRTEIAPDQREKYVQRLQQVQQQGHSTLLSMPPLSGGNHKQFSAQQQSPLLQQFNSQNSSVSPQAGLGLGVQAPGLNNVTSATLQQQPNNIHQQSNQQALMSGGPKDADVGHVKVEEQQQQQNLPDDSTIDSTTGSGLGKNLMNDDDLKTSHAIDAPAGVSGSLIEPAQVPRDIDLSPGQPLQTNQPSGSLGVIGRRSVSDLGAIGDNLGGSTVNSGGTHDQSYNLQMLEASYYKLPLPKDSERARSYTPRHPAITPPSYPQVQAPIVNNPAFWERLGLDVHNTDTLFFAFYYQQNTYQQYLAAKELKKQSWRFHRKYNTWFQRHEEPKVATDEYEQGTYVYFDFHIASDDPHHGWCQRIKTEFTFEYNYLEDELIV</sequence>
<keyword evidence="13" id="KW-1185">Reference proteome</keyword>
<reference evidence="12" key="2">
    <citation type="submission" date="2021-01" db="UniProtKB">
        <authorList>
            <consortium name="EnsemblPlants"/>
        </authorList>
    </citation>
    <scope>IDENTIFICATION</scope>
</reference>
<dbReference type="Pfam" id="PF04065">
    <property type="entry name" value="Not3"/>
    <property type="match status" value="1"/>
</dbReference>
<evidence type="ECO:0000259" key="10">
    <source>
        <dbReference type="Pfam" id="PF04065"/>
    </source>
</evidence>
<dbReference type="Pfam" id="PF04153">
    <property type="entry name" value="NOT2_3_5_C"/>
    <property type="match status" value="1"/>
</dbReference>
<dbReference type="InterPro" id="IPR007282">
    <property type="entry name" value="NOT2/3/5_C"/>
</dbReference>
<dbReference type="PANTHER" id="PTHR23326">
    <property type="entry name" value="CCR4 NOT-RELATED"/>
    <property type="match status" value="1"/>
</dbReference>
<evidence type="ECO:0000256" key="1">
    <source>
        <dbReference type="ARBA" id="ARBA00004123"/>
    </source>
</evidence>
<feature type="region of interest" description="Disordered" evidence="9">
    <location>
        <begin position="110"/>
        <end position="131"/>
    </location>
</feature>
<dbReference type="GO" id="GO:0006355">
    <property type="term" value="P:regulation of DNA-templated transcription"/>
    <property type="evidence" value="ECO:0007669"/>
    <property type="project" value="InterPro"/>
</dbReference>
<keyword evidence="5" id="KW-0678">Repressor</keyword>
<evidence type="ECO:0000256" key="8">
    <source>
        <dbReference type="ARBA" id="ARBA00023242"/>
    </source>
</evidence>
<evidence type="ECO:0000256" key="2">
    <source>
        <dbReference type="ARBA" id="ARBA00004496"/>
    </source>
</evidence>
<feature type="region of interest" description="Disordered" evidence="9">
    <location>
        <begin position="875"/>
        <end position="932"/>
    </location>
</feature>
<feature type="compositionally biased region" description="Polar residues" evidence="9">
    <location>
        <begin position="875"/>
        <end position="886"/>
    </location>
</feature>
<evidence type="ECO:0000256" key="3">
    <source>
        <dbReference type="ARBA" id="ARBA00007682"/>
    </source>
</evidence>
<feature type="compositionally biased region" description="Polar residues" evidence="9">
    <location>
        <begin position="824"/>
        <end position="833"/>
    </location>
</feature>
<keyword evidence="7" id="KW-0804">Transcription</keyword>
<dbReference type="InterPro" id="IPR007207">
    <property type="entry name" value="Not_N"/>
</dbReference>
<feature type="compositionally biased region" description="Polar residues" evidence="9">
    <location>
        <begin position="311"/>
        <end position="321"/>
    </location>
</feature>
<keyword evidence="4" id="KW-0963">Cytoplasm</keyword>
<evidence type="ECO:0000256" key="5">
    <source>
        <dbReference type="ARBA" id="ARBA00022491"/>
    </source>
</evidence>
<feature type="compositionally biased region" description="Polar residues" evidence="9">
    <location>
        <begin position="401"/>
        <end position="413"/>
    </location>
</feature>
<dbReference type="Gene3D" id="2.30.30.1020">
    <property type="entry name" value="CCR4-NOT complex subunit 2/3/5, C-terminal domain"/>
    <property type="match status" value="1"/>
</dbReference>
<evidence type="ECO:0000313" key="13">
    <source>
        <dbReference type="Proteomes" id="UP000594261"/>
    </source>
</evidence>
<name>A0A7N2R7L5_QUELO</name>
<feature type="region of interest" description="Disordered" evidence="9">
    <location>
        <begin position="803"/>
        <end position="833"/>
    </location>
</feature>
<dbReference type="EMBL" id="LRBV02000007">
    <property type="status" value="NOT_ANNOTATED_CDS"/>
    <property type="molecule type" value="Genomic_DNA"/>
</dbReference>
<dbReference type="InterPro" id="IPR040168">
    <property type="entry name" value="Not2/3/5"/>
</dbReference>
<dbReference type="Gramene" id="QL07p020343:mrna">
    <property type="protein sequence ID" value="QL07p020343:mrna"/>
    <property type="gene ID" value="QL07p020343"/>
</dbReference>
<dbReference type="FunCoup" id="A0A7N2R7L5">
    <property type="interactions" value="3428"/>
</dbReference>
<comment type="subcellular location">
    <subcellularLocation>
        <location evidence="2">Cytoplasm</location>
    </subcellularLocation>
    <subcellularLocation>
        <location evidence="1">Nucleus</location>
    </subcellularLocation>
</comment>
<keyword evidence="6" id="KW-0805">Transcription regulation</keyword>
<evidence type="ECO:0000256" key="6">
    <source>
        <dbReference type="ARBA" id="ARBA00023015"/>
    </source>
</evidence>
<evidence type="ECO:0000256" key="4">
    <source>
        <dbReference type="ARBA" id="ARBA00022490"/>
    </source>
</evidence>
<dbReference type="GO" id="GO:0005634">
    <property type="term" value="C:nucleus"/>
    <property type="evidence" value="ECO:0007669"/>
    <property type="project" value="UniProtKB-SubCell"/>
</dbReference>
<dbReference type="InParanoid" id="A0A7N2R7L5"/>
<dbReference type="OMA" id="YKPQTPY"/>
<evidence type="ECO:0000256" key="7">
    <source>
        <dbReference type="ARBA" id="ARBA00023163"/>
    </source>
</evidence>
<keyword evidence="8" id="KW-0539">Nucleus</keyword>
<accession>A0A7N2R7L5</accession>
<dbReference type="InterPro" id="IPR038635">
    <property type="entry name" value="CCR4-NOT_su2/3/5_C_sf"/>
</dbReference>
<feature type="compositionally biased region" description="Basic and acidic residues" evidence="9">
    <location>
        <begin position="121"/>
        <end position="131"/>
    </location>
</feature>
<reference evidence="12 13" key="1">
    <citation type="journal article" date="2016" name="G3 (Bethesda)">
        <title>First Draft Assembly and Annotation of the Genome of a California Endemic Oak Quercus lobata Nee (Fagaceae).</title>
        <authorList>
            <person name="Sork V.L."/>
            <person name="Fitz-Gibbon S.T."/>
            <person name="Puiu D."/>
            <person name="Crepeau M."/>
            <person name="Gugger P.F."/>
            <person name="Sherman R."/>
            <person name="Stevens K."/>
            <person name="Langley C.H."/>
            <person name="Pellegrini M."/>
            <person name="Salzberg S.L."/>
        </authorList>
    </citation>
    <scope>NUCLEOTIDE SEQUENCE [LARGE SCALE GENOMIC DNA]</scope>
    <source>
        <strain evidence="12 13">cv. SW786</strain>
    </source>
</reference>
<feature type="domain" description="CCR4-Not complex component Not N-terminal" evidence="10">
    <location>
        <begin position="4"/>
        <end position="234"/>
    </location>
</feature>
<feature type="compositionally biased region" description="Polar residues" evidence="9">
    <location>
        <begin position="358"/>
        <end position="367"/>
    </location>
</feature>
<dbReference type="FunFam" id="2.30.30.1020:FF:000003">
    <property type="entry name" value="CCR4-NOT transcription complex subunit 3 isoform X1"/>
    <property type="match status" value="1"/>
</dbReference>
<feature type="compositionally biased region" description="Basic and acidic residues" evidence="9">
    <location>
        <begin position="892"/>
        <end position="903"/>
    </location>
</feature>
<organism evidence="12 13">
    <name type="scientific">Quercus lobata</name>
    <name type="common">Valley oak</name>
    <dbReference type="NCBI Taxonomy" id="97700"/>
    <lineage>
        <taxon>Eukaryota</taxon>
        <taxon>Viridiplantae</taxon>
        <taxon>Streptophyta</taxon>
        <taxon>Embryophyta</taxon>
        <taxon>Tracheophyta</taxon>
        <taxon>Spermatophyta</taxon>
        <taxon>Magnoliopsida</taxon>
        <taxon>eudicotyledons</taxon>
        <taxon>Gunneridae</taxon>
        <taxon>Pentapetalae</taxon>
        <taxon>rosids</taxon>
        <taxon>fabids</taxon>
        <taxon>Fagales</taxon>
        <taxon>Fagaceae</taxon>
        <taxon>Quercus</taxon>
    </lineage>
</organism>
<dbReference type="AlphaFoldDB" id="A0A7N2R7L5"/>
<feature type="region of interest" description="Disordered" evidence="9">
    <location>
        <begin position="348"/>
        <end position="413"/>
    </location>
</feature>
<proteinExistence type="inferred from homology"/>
<feature type="region of interest" description="Disordered" evidence="9">
    <location>
        <begin position="957"/>
        <end position="979"/>
    </location>
</feature>
<dbReference type="GO" id="GO:0030015">
    <property type="term" value="C:CCR4-NOT core complex"/>
    <property type="evidence" value="ECO:0007669"/>
    <property type="project" value="InterPro"/>
</dbReference>
<dbReference type="Proteomes" id="UP000594261">
    <property type="component" value="Chromosome 7"/>
</dbReference>
<evidence type="ECO:0000256" key="9">
    <source>
        <dbReference type="SAM" id="MobiDB-lite"/>
    </source>
</evidence>
<feature type="region of interest" description="Disordered" evidence="9">
    <location>
        <begin position="276"/>
        <end position="324"/>
    </location>
</feature>
<feature type="compositionally biased region" description="Polar residues" evidence="9">
    <location>
        <begin position="904"/>
        <end position="921"/>
    </location>
</feature>
<evidence type="ECO:0000259" key="11">
    <source>
        <dbReference type="Pfam" id="PF04153"/>
    </source>
</evidence>
<feature type="compositionally biased region" description="Polar residues" evidence="9">
    <location>
        <begin position="966"/>
        <end position="975"/>
    </location>
</feature>
<feature type="domain" description="NOT2/NOT3/NOT5 C-terminal" evidence="11">
    <location>
        <begin position="1019"/>
        <end position="1157"/>
    </location>
</feature>
<evidence type="ECO:0000313" key="12">
    <source>
        <dbReference type="EnsemblPlants" id="QL07p020343:mrna"/>
    </source>
</evidence>
<dbReference type="EnsemblPlants" id="QL07p020343:mrna">
    <property type="protein sequence ID" value="QL07p020343:mrna"/>
    <property type="gene ID" value="QL07p020343"/>
</dbReference>
<protein>
    <recommendedName>
        <fullName evidence="14">CCR4-NOT transcription complex subunit 3</fullName>
    </recommendedName>
</protein>